<name>A0ABQ4NBB1_9BACL</name>
<keyword evidence="2" id="KW-1185">Reference proteome</keyword>
<organism evidence="1 2">
    <name type="scientific">Paenibacillus cisolokensis</name>
    <dbReference type="NCBI Taxonomy" id="1658519"/>
    <lineage>
        <taxon>Bacteria</taxon>
        <taxon>Bacillati</taxon>
        <taxon>Bacillota</taxon>
        <taxon>Bacilli</taxon>
        <taxon>Bacillales</taxon>
        <taxon>Paenibacillaceae</taxon>
        <taxon>Paenibacillus</taxon>
    </lineage>
</organism>
<comment type="caution">
    <text evidence="1">The sequence shown here is derived from an EMBL/GenBank/DDBJ whole genome shotgun (WGS) entry which is preliminary data.</text>
</comment>
<dbReference type="EMBL" id="BOVJ01000136">
    <property type="protein sequence ID" value="GIQ65511.1"/>
    <property type="molecule type" value="Genomic_DNA"/>
</dbReference>
<evidence type="ECO:0008006" key="3">
    <source>
        <dbReference type="Google" id="ProtNLM"/>
    </source>
</evidence>
<proteinExistence type="predicted"/>
<reference evidence="1 2" key="1">
    <citation type="submission" date="2021-04" db="EMBL/GenBank/DDBJ databases">
        <title>Draft genome sequence of Paenibacillus cisolokensis, LC2-13A.</title>
        <authorList>
            <person name="Uke A."/>
            <person name="Chhe C."/>
            <person name="Baramee S."/>
            <person name="Kosugi A."/>
        </authorList>
    </citation>
    <scope>NUCLEOTIDE SEQUENCE [LARGE SCALE GENOMIC DNA]</scope>
    <source>
        <strain evidence="1 2">LC2-13A</strain>
    </source>
</reference>
<evidence type="ECO:0000313" key="2">
    <source>
        <dbReference type="Proteomes" id="UP000680304"/>
    </source>
</evidence>
<sequence>MKILHLPLEVGGQIAELCLQLRALGHQAVGYNWRHNYLKYDNTLLHSDAYEMLNTLETAITYFDIFHYHTGYTLFKDKTDIERVIHAGKKVVMHHRGNDVRIPSRAVKGQHYFNPYVYTGDSLPEQQILSNLSYFSKHLNTAIVQDYELYDYAADYYRNVHILPRPINIERIRPQETTAPHDLPIVVHAPTSRAFKGTEDIIRITEKLRREIPFHFILLEKVPRETTLSCMREADIIVDQINCGMYGNVSVEGMALGKTVVCYLRPDIKARLPKEIPIVSANRDTLYDELKRLLLDEDLRRRLGKQGRLYAEAWHDAKVVAKQLISIYETL</sequence>
<dbReference type="Gene3D" id="3.40.50.2000">
    <property type="entry name" value="Glycogen Phosphorylase B"/>
    <property type="match status" value="1"/>
</dbReference>
<dbReference type="RefSeq" id="WP_213529996.1">
    <property type="nucleotide sequence ID" value="NZ_BOVJ01000136.1"/>
</dbReference>
<gene>
    <name evidence="1" type="ORF">PACILC2_40790</name>
</gene>
<accession>A0ABQ4NBB1</accession>
<dbReference type="SUPFAM" id="SSF53756">
    <property type="entry name" value="UDP-Glycosyltransferase/glycogen phosphorylase"/>
    <property type="match status" value="1"/>
</dbReference>
<evidence type="ECO:0000313" key="1">
    <source>
        <dbReference type="EMBL" id="GIQ65511.1"/>
    </source>
</evidence>
<protein>
    <recommendedName>
        <fullName evidence="3">Glycosyltransferase</fullName>
    </recommendedName>
</protein>
<dbReference type="Proteomes" id="UP000680304">
    <property type="component" value="Unassembled WGS sequence"/>
</dbReference>